<evidence type="ECO:0000256" key="1">
    <source>
        <dbReference type="SAM" id="SignalP"/>
    </source>
</evidence>
<evidence type="ECO:0008006" key="4">
    <source>
        <dbReference type="Google" id="ProtNLM"/>
    </source>
</evidence>
<protein>
    <recommendedName>
        <fullName evidence="4">Secreted protein</fullName>
    </recommendedName>
</protein>
<sequence>MRKTLKKAAVVGVSVLALSGVAAGVAQAGERQGADIVGKGNLQDCINWGKALKAQGKITNYACMVGSKPGTFELTPFYAT</sequence>
<reference evidence="2 3" key="1">
    <citation type="journal article" date="2019" name="Int. J. Syst. Evol. Microbiol.">
        <title>The Global Catalogue of Microorganisms (GCM) 10K type strain sequencing project: providing services to taxonomists for standard genome sequencing and annotation.</title>
        <authorList>
            <consortium name="The Broad Institute Genomics Platform"/>
            <consortium name="The Broad Institute Genome Sequencing Center for Infectious Disease"/>
            <person name="Wu L."/>
            <person name="Ma J."/>
        </authorList>
    </citation>
    <scope>NUCLEOTIDE SEQUENCE [LARGE SCALE GENOMIC DNA]</scope>
    <source>
        <strain evidence="2 3">JCM 4805</strain>
    </source>
</reference>
<accession>A0ABN1AYJ8</accession>
<feature type="chain" id="PRO_5047164594" description="Secreted protein" evidence="1">
    <location>
        <begin position="29"/>
        <end position="80"/>
    </location>
</feature>
<keyword evidence="1" id="KW-0732">Signal</keyword>
<organism evidence="2 3">
    <name type="scientific">Streptomyces olivaceiscleroticus</name>
    <dbReference type="NCBI Taxonomy" id="68245"/>
    <lineage>
        <taxon>Bacteria</taxon>
        <taxon>Bacillati</taxon>
        <taxon>Actinomycetota</taxon>
        <taxon>Actinomycetes</taxon>
        <taxon>Kitasatosporales</taxon>
        <taxon>Streptomycetaceae</taxon>
        <taxon>Streptomyces</taxon>
    </lineage>
</organism>
<comment type="caution">
    <text evidence="2">The sequence shown here is derived from an EMBL/GenBank/DDBJ whole genome shotgun (WGS) entry which is preliminary data.</text>
</comment>
<evidence type="ECO:0000313" key="2">
    <source>
        <dbReference type="EMBL" id="GAA0486553.1"/>
    </source>
</evidence>
<evidence type="ECO:0000313" key="3">
    <source>
        <dbReference type="Proteomes" id="UP001500909"/>
    </source>
</evidence>
<dbReference type="Proteomes" id="UP001500909">
    <property type="component" value="Unassembled WGS sequence"/>
</dbReference>
<dbReference type="RefSeq" id="WP_346098395.1">
    <property type="nucleotide sequence ID" value="NZ_BAAABY010000044.1"/>
</dbReference>
<dbReference type="EMBL" id="BAAABY010000044">
    <property type="protein sequence ID" value="GAA0486553.1"/>
    <property type="molecule type" value="Genomic_DNA"/>
</dbReference>
<feature type="signal peptide" evidence="1">
    <location>
        <begin position="1"/>
        <end position="28"/>
    </location>
</feature>
<proteinExistence type="predicted"/>
<keyword evidence="3" id="KW-1185">Reference proteome</keyword>
<gene>
    <name evidence="2" type="ORF">GCM10010361_59310</name>
</gene>
<name>A0ABN1AYJ8_9ACTN</name>